<evidence type="ECO:0000256" key="1">
    <source>
        <dbReference type="SAM" id="SignalP"/>
    </source>
</evidence>
<keyword evidence="3" id="KW-1185">Reference proteome</keyword>
<dbReference type="Proteomes" id="UP000257136">
    <property type="component" value="Unassembled WGS sequence"/>
</dbReference>
<dbReference type="PANTHER" id="PTHR33321">
    <property type="match status" value="1"/>
</dbReference>
<dbReference type="PANTHER" id="PTHR33321:SF12">
    <property type="entry name" value="PLANT BASIC SECRETORY PROTEIN (BSP) FAMILY PROTEIN"/>
    <property type="match status" value="1"/>
</dbReference>
<keyword evidence="1" id="KW-0732">Signal</keyword>
<dbReference type="RefSeq" id="WP_115814483.1">
    <property type="nucleotide sequence ID" value="NZ_QUNI01000012.1"/>
</dbReference>
<dbReference type="OrthoDB" id="211588at2"/>
<comment type="caution">
    <text evidence="2">The sequence shown here is derived from an EMBL/GenBank/DDBJ whole genome shotgun (WGS) entry which is preliminary data.</text>
</comment>
<organism evidence="2 3">
    <name type="scientific">Flavobacterium aquicola</name>
    <dbReference type="NCBI Taxonomy" id="1682742"/>
    <lineage>
        <taxon>Bacteria</taxon>
        <taxon>Pseudomonadati</taxon>
        <taxon>Bacteroidota</taxon>
        <taxon>Flavobacteriia</taxon>
        <taxon>Flavobacteriales</taxon>
        <taxon>Flavobacteriaceae</taxon>
        <taxon>Flavobacterium</taxon>
    </lineage>
</organism>
<evidence type="ECO:0000313" key="2">
    <source>
        <dbReference type="EMBL" id="REG94778.1"/>
    </source>
</evidence>
<dbReference type="Pfam" id="PF04450">
    <property type="entry name" value="BSP"/>
    <property type="match status" value="1"/>
</dbReference>
<reference evidence="2 3" key="1">
    <citation type="submission" date="2018-08" db="EMBL/GenBank/DDBJ databases">
        <title>Genomic Encyclopedia of Archaeal and Bacterial Type Strains, Phase II (KMG-II): from individual species to whole genera.</title>
        <authorList>
            <person name="Goeker M."/>
        </authorList>
    </citation>
    <scope>NUCLEOTIDE SEQUENCE [LARGE SCALE GENOMIC DNA]</scope>
    <source>
        <strain evidence="2 3">DSM 100880</strain>
    </source>
</reference>
<feature type="signal peptide" evidence="1">
    <location>
        <begin position="1"/>
        <end position="22"/>
    </location>
</feature>
<name>A0A3E0E950_9FLAO</name>
<accession>A0A3E0E950</accession>
<protein>
    <submittedName>
        <fullName evidence="2">Basic secretory peptidase family protein</fullName>
    </submittedName>
</protein>
<evidence type="ECO:0000313" key="3">
    <source>
        <dbReference type="Proteomes" id="UP000257136"/>
    </source>
</evidence>
<dbReference type="AlphaFoldDB" id="A0A3E0E950"/>
<proteinExistence type="predicted"/>
<sequence length="241" mass="27958">MNFKIKKTGFFLTLLLPLISFSQQEISSVNNDIFKDSIIIKNGFRLTLKNNDPKLSQEFKKNIAERFFLVYPKMLNHFNPKATKTVTIIFSNEDTDHPAHAVNNEITVFTKFFTNNGREKDIDVIVHEGFHLVQAYRYNENTPGWLVEGIADYVREIYGVSNESSGWVLPKTLDDKGNKYKASYRTAARFLLWIDLKVKKGIVETLDDKCRTGNYTDAVWEIETSKTVDELWDDYTKNYSL</sequence>
<feature type="chain" id="PRO_5017633596" evidence="1">
    <location>
        <begin position="23"/>
        <end position="241"/>
    </location>
</feature>
<gene>
    <name evidence="2" type="ORF">C8P67_11269</name>
</gene>
<dbReference type="InterPro" id="IPR007541">
    <property type="entry name" value="Uncharacterised_BSP"/>
</dbReference>
<dbReference type="EMBL" id="QUNI01000012">
    <property type="protein sequence ID" value="REG94778.1"/>
    <property type="molecule type" value="Genomic_DNA"/>
</dbReference>